<dbReference type="PANTHER" id="PTHR42731">
    <property type="entry name" value="SLL1084 PROTEIN"/>
    <property type="match status" value="1"/>
</dbReference>
<dbReference type="Pfam" id="PF19864">
    <property type="entry name" value="Radical_SAM_N2"/>
    <property type="match status" value="1"/>
</dbReference>
<dbReference type="InterPro" id="IPR045784">
    <property type="entry name" value="Radical_SAM_N2"/>
</dbReference>
<keyword evidence="3" id="KW-1185">Reference proteome</keyword>
<feature type="domain" description="Radical SAM core" evidence="1">
    <location>
        <begin position="255"/>
        <end position="489"/>
    </location>
</feature>
<evidence type="ECO:0000313" key="3">
    <source>
        <dbReference type="Proteomes" id="UP000198847"/>
    </source>
</evidence>
<dbReference type="InterPro" id="IPR006638">
    <property type="entry name" value="Elp3/MiaA/NifB-like_rSAM"/>
</dbReference>
<dbReference type="InterPro" id="IPR023862">
    <property type="entry name" value="CHP03960_rSAM"/>
</dbReference>
<gene>
    <name evidence="2" type="ORF">SAMN04490178_10147</name>
</gene>
<dbReference type="RefSeq" id="WP_091743386.1">
    <property type="nucleotide sequence ID" value="NZ_FODY01000001.1"/>
</dbReference>
<evidence type="ECO:0000313" key="2">
    <source>
        <dbReference type="EMBL" id="SEO27416.1"/>
    </source>
</evidence>
<sequence>MVKISQSILTQVVKPGRYTGNELNSIKKDHSQVGVTIALALPDVYEVGMSNLGLKILYQILNDHASIAAERVYAPWVDMEAQMREHNIPLYTLETFTPLKELDFVGFSLQYELSYSNILNMLDLAHIPVLAEERDDSFPLIIGGGPCAFNAEPVADFFDLLVLGEGEEVVLDVLNAYSAWKRSGKAGGKPAFLKQAALIAGVYVPSLYQVVYQADGTILAITSKEEGVPPTVTKRIVHDLDAAMFATKPVVPFLDIVHDRIMLELFRGCTRGCRFCQAGMIYRPVRERQPDTLLKLAQELVKNTGYSEISLTSLSSADYSCLHDTIRTLITTFKEQGVSVSLPSLRIDSFSIQLAQEVQQVRKSGLTFAPEAGTQRMRDVINKGVTENDLQDAVSAAFTAGWSTVKLYFMIGLPTETEEDVRGIADMARRVMDCYKRLKGRRGAKVTVSVSSFVPKPQTAFQWFGQNKIEEIEEKQELLKSLLKQSGISFNWHDAKTSFLEGVFARGDRRLGKVIHRAWKNGAKFDGWSEHFNFNIWMQAFQAEGIDPHFYAGRNRPENEVLPWDHLNSGVHKAFLLREYDQAIAAAYTIDCRRDRCEACGVCPQLTAKVIDWRQEAHA</sequence>
<dbReference type="Proteomes" id="UP000198847">
    <property type="component" value="Unassembled WGS sequence"/>
</dbReference>
<dbReference type="InterPro" id="IPR023404">
    <property type="entry name" value="rSAM_horseshoe"/>
</dbReference>
<name>A0A1H8NCZ4_9FIRM</name>
<dbReference type="CDD" id="cd01335">
    <property type="entry name" value="Radical_SAM"/>
    <property type="match status" value="1"/>
</dbReference>
<dbReference type="PANTHER" id="PTHR42731:SF1">
    <property type="entry name" value="RADICAL SAM DOMAIN PROTEIN"/>
    <property type="match status" value="1"/>
</dbReference>
<dbReference type="GO" id="GO:0051536">
    <property type="term" value="F:iron-sulfur cluster binding"/>
    <property type="evidence" value="ECO:0007669"/>
    <property type="project" value="InterPro"/>
</dbReference>
<dbReference type="SFLD" id="SFLDG01082">
    <property type="entry name" value="B12-binding_domain_containing"/>
    <property type="match status" value="1"/>
</dbReference>
<dbReference type="InterPro" id="IPR007197">
    <property type="entry name" value="rSAM"/>
</dbReference>
<dbReference type="EMBL" id="FODY01000001">
    <property type="protein sequence ID" value="SEO27416.1"/>
    <property type="molecule type" value="Genomic_DNA"/>
</dbReference>
<dbReference type="SFLD" id="SFLDS00029">
    <property type="entry name" value="Radical_SAM"/>
    <property type="match status" value="1"/>
</dbReference>
<reference evidence="2 3" key="1">
    <citation type="submission" date="2016-10" db="EMBL/GenBank/DDBJ databases">
        <authorList>
            <person name="de Groot N.N."/>
        </authorList>
    </citation>
    <scope>NUCLEOTIDE SEQUENCE [LARGE SCALE GENOMIC DNA]</scope>
    <source>
        <strain evidence="2 3">DSM 13305</strain>
    </source>
</reference>
<proteinExistence type="predicted"/>
<dbReference type="AlphaFoldDB" id="A0A1H8NCZ4"/>
<dbReference type="Gene3D" id="3.80.30.20">
    <property type="entry name" value="tm_1862 like domain"/>
    <property type="match status" value="1"/>
</dbReference>
<dbReference type="Pfam" id="PF04055">
    <property type="entry name" value="Radical_SAM"/>
    <property type="match status" value="1"/>
</dbReference>
<dbReference type="NCBIfam" id="TIGR03960">
    <property type="entry name" value="rSAM_fuse_unch"/>
    <property type="match status" value="1"/>
</dbReference>
<dbReference type="OrthoDB" id="9806827at2"/>
<dbReference type="STRING" id="112903.SAMN04490178_10147"/>
<dbReference type="GO" id="GO:0003824">
    <property type="term" value="F:catalytic activity"/>
    <property type="evidence" value="ECO:0007669"/>
    <property type="project" value="InterPro"/>
</dbReference>
<dbReference type="SUPFAM" id="SSF102114">
    <property type="entry name" value="Radical SAM enzymes"/>
    <property type="match status" value="1"/>
</dbReference>
<dbReference type="SMART" id="SM00729">
    <property type="entry name" value="Elp3"/>
    <property type="match status" value="1"/>
</dbReference>
<protein>
    <submittedName>
        <fullName evidence="2">Radical SAM family uncharacterized protein</fullName>
    </submittedName>
</protein>
<dbReference type="InterPro" id="IPR058240">
    <property type="entry name" value="rSAM_sf"/>
</dbReference>
<dbReference type="PROSITE" id="PS51918">
    <property type="entry name" value="RADICAL_SAM"/>
    <property type="match status" value="1"/>
</dbReference>
<evidence type="ECO:0000259" key="1">
    <source>
        <dbReference type="PROSITE" id="PS51918"/>
    </source>
</evidence>
<accession>A0A1H8NCZ4</accession>
<organism evidence="2 3">
    <name type="scientific">Propionispora vibrioides</name>
    <dbReference type="NCBI Taxonomy" id="112903"/>
    <lineage>
        <taxon>Bacteria</taxon>
        <taxon>Bacillati</taxon>
        <taxon>Bacillota</taxon>
        <taxon>Negativicutes</taxon>
        <taxon>Selenomonadales</taxon>
        <taxon>Sporomusaceae</taxon>
        <taxon>Propionispora</taxon>
    </lineage>
</organism>